<evidence type="ECO:0000313" key="3">
    <source>
        <dbReference type="Proteomes" id="UP000002574"/>
    </source>
</evidence>
<keyword evidence="2" id="KW-0378">Hydrolase</keyword>
<reference evidence="2 3" key="1">
    <citation type="journal article" date="2010" name="J. Bacteriol.">
        <title>Complete genome sequence of the thermophilic, obligately chemolithoautotrophic hydrogen-oxidizing bacterium Hydrogenobacter thermophilus TK-6.</title>
        <authorList>
            <person name="Arai H."/>
            <person name="Kanbe H."/>
            <person name="Ishii M."/>
            <person name="Igarashi Y."/>
        </authorList>
    </citation>
    <scope>NUCLEOTIDE SEQUENCE [LARGE SCALE GENOMIC DNA]</scope>
    <source>
        <strain evidence="3">DSM 6534 / IAM 12695 / TK-6 [Tokyo]</strain>
    </source>
</reference>
<protein>
    <submittedName>
        <fullName evidence="2">Putative metal-dependent hydrolase</fullName>
    </submittedName>
</protein>
<dbReference type="GO" id="GO:0016787">
    <property type="term" value="F:hydrolase activity"/>
    <property type="evidence" value="ECO:0007669"/>
    <property type="project" value="UniProtKB-KW"/>
</dbReference>
<name>D3DF79_HYDTT</name>
<gene>
    <name evidence="2" type="ordered locus">HTH_0014</name>
</gene>
<organism evidence="2 3">
    <name type="scientific">Hydrogenobacter thermophilus (strain DSM 6534 / IAM 12695 / TK-6)</name>
    <dbReference type="NCBI Taxonomy" id="608538"/>
    <lineage>
        <taxon>Bacteria</taxon>
        <taxon>Pseudomonadati</taxon>
        <taxon>Aquificota</taxon>
        <taxon>Aquificia</taxon>
        <taxon>Aquificales</taxon>
        <taxon>Aquificaceae</taxon>
        <taxon>Hydrogenobacter</taxon>
    </lineage>
</organism>
<dbReference type="Proteomes" id="UP000002574">
    <property type="component" value="Chromosome"/>
</dbReference>
<evidence type="ECO:0000313" key="2">
    <source>
        <dbReference type="EMBL" id="BAI68481.1"/>
    </source>
</evidence>
<dbReference type="STRING" id="608538.HTH_0014"/>
<sequence length="221" mass="26216">MEIDKIIRSKRKTITLQITDNATLIVKAPFEVSEETIRKFVIKHSKWIEEKKKEILSRDPKFAKKEFVSGEGFLYLGKSYKLYIVNQQDTPLKFDNGFFLLRDYQPLAKGLFIKWYKERAYEKISERVQLYAQKRGFIYNKVSITKAEKRWGSCSSSGNLNFSWRLIMAPLPVIDYVVVHELVHLIEKSHGKAFWDKVKVLMPDYEKHREWLKNNGHLLRL</sequence>
<proteinExistence type="predicted"/>
<dbReference type="Gene3D" id="3.30.2010.10">
    <property type="entry name" value="Metalloproteases ('zincins'), catalytic domain"/>
    <property type="match status" value="1"/>
</dbReference>
<dbReference type="CDD" id="cd07344">
    <property type="entry name" value="M48_yhfN_like"/>
    <property type="match status" value="1"/>
</dbReference>
<feature type="domain" description="YgjP-like metallopeptidase" evidence="1">
    <location>
        <begin position="12"/>
        <end position="215"/>
    </location>
</feature>
<dbReference type="InterPro" id="IPR002725">
    <property type="entry name" value="YgjP-like_metallopeptidase"/>
</dbReference>
<dbReference type="PANTHER" id="PTHR30399">
    <property type="entry name" value="UNCHARACTERIZED PROTEIN YGJP"/>
    <property type="match status" value="1"/>
</dbReference>
<dbReference type="AlphaFoldDB" id="D3DF79"/>
<dbReference type="OrthoDB" id="9811177at2"/>
<dbReference type="KEGG" id="hth:HTH_0014"/>
<dbReference type="InterPro" id="IPR053136">
    <property type="entry name" value="UTP_pyrophosphatase-like"/>
</dbReference>
<keyword evidence="3" id="KW-1185">Reference proteome</keyword>
<dbReference type="KEGG" id="hte:Hydth_0015"/>
<evidence type="ECO:0000259" key="1">
    <source>
        <dbReference type="Pfam" id="PF01863"/>
    </source>
</evidence>
<dbReference type="Pfam" id="PF01863">
    <property type="entry name" value="YgjP-like"/>
    <property type="match status" value="1"/>
</dbReference>
<dbReference type="PANTHER" id="PTHR30399:SF1">
    <property type="entry name" value="UTP PYROPHOSPHATASE"/>
    <property type="match status" value="1"/>
</dbReference>
<dbReference type="eggNOG" id="COG1451">
    <property type="taxonomic scope" value="Bacteria"/>
</dbReference>
<dbReference type="RefSeq" id="WP_012962664.1">
    <property type="nucleotide sequence ID" value="NC_013799.1"/>
</dbReference>
<accession>D3DF79</accession>
<dbReference type="PATRIC" id="fig|608538.5.peg.15"/>
<dbReference type="EMBL" id="AP011112">
    <property type="protein sequence ID" value="BAI68481.1"/>
    <property type="molecule type" value="Genomic_DNA"/>
</dbReference>